<proteinExistence type="predicted"/>
<protein>
    <recommendedName>
        <fullName evidence="3">CorA-like Mg2+ transporter protein</fullName>
    </recommendedName>
</protein>
<dbReference type="AlphaFoldDB" id="A0A1H0E2I4"/>
<organism evidence="1 2">
    <name type="scientific">Actinacidiphila guanduensis</name>
    <dbReference type="NCBI Taxonomy" id="310781"/>
    <lineage>
        <taxon>Bacteria</taxon>
        <taxon>Bacillati</taxon>
        <taxon>Actinomycetota</taxon>
        <taxon>Actinomycetes</taxon>
        <taxon>Kitasatosporales</taxon>
        <taxon>Streptomycetaceae</taxon>
        <taxon>Actinacidiphila</taxon>
    </lineage>
</organism>
<gene>
    <name evidence="1" type="ORF">SAMN05216259_105444</name>
</gene>
<accession>A0A1H0E2I4</accession>
<evidence type="ECO:0008006" key="3">
    <source>
        <dbReference type="Google" id="ProtNLM"/>
    </source>
</evidence>
<evidence type="ECO:0000313" key="1">
    <source>
        <dbReference type="EMBL" id="SDN76498.1"/>
    </source>
</evidence>
<dbReference type="Proteomes" id="UP000199341">
    <property type="component" value="Unassembled WGS sequence"/>
</dbReference>
<dbReference type="EMBL" id="FNIE01000005">
    <property type="protein sequence ID" value="SDN76498.1"/>
    <property type="molecule type" value="Genomic_DNA"/>
</dbReference>
<reference evidence="1 2" key="1">
    <citation type="submission" date="2016-10" db="EMBL/GenBank/DDBJ databases">
        <authorList>
            <person name="de Groot N.N."/>
        </authorList>
    </citation>
    <scope>NUCLEOTIDE SEQUENCE [LARGE SCALE GENOMIC DNA]</scope>
    <source>
        <strain evidence="1 2">CGMCC 4.2022</strain>
    </source>
</reference>
<sequence>MWVQVAAVDGSMRHCAGAGAGGRVGRVSGWAGDAGELSRRFLAAAGSRQALAVLLPVVLEEDPPWPAGPLPTGARDGAEEGRARRLLFTPAAGRALYDRRWHTRTAVAEGPLRLDAMELLRTPGTREPRRALAVLHFTVDGTPMLPLLRALSGRRQAPGPDPLQGPLDPAVLLAGVADTRAPAAPFALSRPYSVVFFAPGAGPREALRDPVSGELPAEADLLLRSLASRAAPSDIPLPPENLPSLRADALRISADWSALVLRQGTAFLGHRPDTGPGDFYDFAAANARGTYLDALLLGTIQRDRIDELTDELSGVFGGTHLTRRVARLERRIAYFRSTYWRQHLDAHGPANHLLLAFQSKHRLPERFAQILAEAADYARLAQTQESGQIAAALGVLTVLGLPVSTALSILQVLGDSSGADLLIALGASLAATAAALTTPYGRLVVSSLRGGSAD</sequence>
<name>A0A1H0E2I4_9ACTN</name>
<keyword evidence="2" id="KW-1185">Reference proteome</keyword>
<evidence type="ECO:0000313" key="2">
    <source>
        <dbReference type="Proteomes" id="UP000199341"/>
    </source>
</evidence>